<evidence type="ECO:0000313" key="11">
    <source>
        <dbReference type="EMBL" id="WFD35363.1"/>
    </source>
</evidence>
<feature type="region of interest" description="Disordered" evidence="9">
    <location>
        <begin position="1"/>
        <end position="31"/>
    </location>
</feature>
<keyword evidence="3 6" id="KW-0547">Nucleotide-binding</keyword>
<keyword evidence="7" id="KW-0493">Microtubule</keyword>
<dbReference type="PANTHER" id="PTHR47969:SF15">
    <property type="entry name" value="CHROMOSOME-ASSOCIATED KINESIN KIF4A-RELATED"/>
    <property type="match status" value="1"/>
</dbReference>
<dbReference type="GO" id="GO:0008017">
    <property type="term" value="F:microtubule binding"/>
    <property type="evidence" value="ECO:0007669"/>
    <property type="project" value="InterPro"/>
</dbReference>
<reference evidence="11" key="1">
    <citation type="submission" date="2023-03" db="EMBL/GenBank/DDBJ databases">
        <title>Mating type loci evolution in Malassezia.</title>
        <authorList>
            <person name="Coelho M.A."/>
        </authorList>
    </citation>
    <scope>NUCLEOTIDE SEQUENCE</scope>
    <source>
        <strain evidence="11">CBS 11721</strain>
    </source>
</reference>
<keyword evidence="12" id="KW-1185">Reference proteome</keyword>
<keyword evidence="2" id="KW-0963">Cytoplasm</keyword>
<feature type="region of interest" description="Disordered" evidence="9">
    <location>
        <begin position="627"/>
        <end position="657"/>
    </location>
</feature>
<dbReference type="InterPro" id="IPR027417">
    <property type="entry name" value="P-loop_NTPase"/>
</dbReference>
<evidence type="ECO:0000256" key="9">
    <source>
        <dbReference type="SAM" id="MobiDB-lite"/>
    </source>
</evidence>
<name>A0AAF0EZB7_9BASI</name>
<dbReference type="GO" id="GO:0007018">
    <property type="term" value="P:microtubule-based movement"/>
    <property type="evidence" value="ECO:0007669"/>
    <property type="project" value="InterPro"/>
</dbReference>
<sequence>MSVRAHGRQGSAAVQPAVRIRPGERSRSENVPRPLRTVVHAQGAAQLVVDQGDSRHSFAYDTVYGEHAGQAGVFDASVAPLVDEFLSGHNVTVLAYGQTSSGKSYTMGTADVPHDEATLGIIPRAAQRIIAQLAGHEYALSASFLELYNEELIDLLTDPSVESPPVQIRENRGQIIWTGVRQLPVTTAAGIVESLRRGMVYRQTHETQMNTHSSRSHAIFTLSLRRGAGTPRRSALPVARTPHARSSPLRAEPQTVSKLHFVDLAGSERLKRTAATGERAREGIAINAGLHALGNVISTLADPTRRTAHIPYRDSKLTRLLQDSLGGNAYTLMIACVSPLEANVFETLNTLQYAQRARHIRNTVVQNVVPDSVEELQAEVQRLRAALDERDVFGEQPLPDAVDWQRRYMELSQQNVRLTAELARRDREAADRAAEQADFLAAAEPVIVEYEKTVDALEGEIALMKAALAHSEGLIEEKDRALAEAEERHKETTVQMDILRDTVHKLTERLAERTRRVGELEEAQSVKRTFSLRRWSGGCEAGGSRRSFGGILEYHGARNTRRSFLVAKSPGRAASRAADDASSGASAGHVGDDAYGVDGGAESGTDSGSFYGAYYAYSSADVTVEHGDSTQNTLADDGEAGGEDGGISYNTPADDGN</sequence>
<evidence type="ECO:0000256" key="3">
    <source>
        <dbReference type="ARBA" id="ARBA00022741"/>
    </source>
</evidence>
<dbReference type="GO" id="GO:0051231">
    <property type="term" value="P:spindle elongation"/>
    <property type="evidence" value="ECO:0007669"/>
    <property type="project" value="TreeGrafter"/>
</dbReference>
<dbReference type="InterPro" id="IPR027640">
    <property type="entry name" value="Kinesin-like_fam"/>
</dbReference>
<keyword evidence="5 8" id="KW-0175">Coiled coil</keyword>
<dbReference type="SUPFAM" id="SSF52540">
    <property type="entry name" value="P-loop containing nucleoside triphosphate hydrolases"/>
    <property type="match status" value="1"/>
</dbReference>
<dbReference type="InterPro" id="IPR019821">
    <property type="entry name" value="Kinesin_motor_CS"/>
</dbReference>
<dbReference type="AlphaFoldDB" id="A0AAF0EZB7"/>
<keyword evidence="4 6" id="KW-0067">ATP-binding</keyword>
<dbReference type="EMBL" id="CP119879">
    <property type="protein sequence ID" value="WFD35363.1"/>
    <property type="molecule type" value="Genomic_DNA"/>
</dbReference>
<dbReference type="Proteomes" id="UP001219933">
    <property type="component" value="Chromosome 3"/>
</dbReference>
<dbReference type="PROSITE" id="PS00411">
    <property type="entry name" value="KINESIN_MOTOR_1"/>
    <property type="match status" value="1"/>
</dbReference>
<keyword evidence="6 7" id="KW-0505">Motor protein</keyword>
<dbReference type="Pfam" id="PF00225">
    <property type="entry name" value="Kinesin"/>
    <property type="match status" value="1"/>
</dbReference>
<comment type="similarity">
    <text evidence="6 7">Belongs to the TRAFAC class myosin-kinesin ATPase superfamily. Kinesin family.</text>
</comment>
<dbReference type="PROSITE" id="PS50067">
    <property type="entry name" value="KINESIN_MOTOR_2"/>
    <property type="match status" value="1"/>
</dbReference>
<organism evidence="11 12">
    <name type="scientific">Malassezia cuniculi</name>
    <dbReference type="NCBI Taxonomy" id="948313"/>
    <lineage>
        <taxon>Eukaryota</taxon>
        <taxon>Fungi</taxon>
        <taxon>Dikarya</taxon>
        <taxon>Basidiomycota</taxon>
        <taxon>Ustilaginomycotina</taxon>
        <taxon>Malasseziomycetes</taxon>
        <taxon>Malasseziales</taxon>
        <taxon>Malasseziaceae</taxon>
        <taxon>Malassezia</taxon>
    </lineage>
</organism>
<dbReference type="GO" id="GO:0007052">
    <property type="term" value="P:mitotic spindle organization"/>
    <property type="evidence" value="ECO:0007669"/>
    <property type="project" value="TreeGrafter"/>
</dbReference>
<dbReference type="InterPro" id="IPR001752">
    <property type="entry name" value="Kinesin_motor_dom"/>
</dbReference>
<feature type="domain" description="Kinesin motor" evidence="10">
    <location>
        <begin position="13"/>
        <end position="360"/>
    </location>
</feature>
<dbReference type="GO" id="GO:0005874">
    <property type="term" value="C:microtubule"/>
    <property type="evidence" value="ECO:0007669"/>
    <property type="project" value="UniProtKB-KW"/>
</dbReference>
<dbReference type="PRINTS" id="PR00380">
    <property type="entry name" value="KINESINHEAVY"/>
</dbReference>
<dbReference type="Gene3D" id="3.40.850.10">
    <property type="entry name" value="Kinesin motor domain"/>
    <property type="match status" value="1"/>
</dbReference>
<dbReference type="InterPro" id="IPR036961">
    <property type="entry name" value="Kinesin_motor_dom_sf"/>
</dbReference>
<dbReference type="GO" id="GO:0005737">
    <property type="term" value="C:cytoplasm"/>
    <property type="evidence" value="ECO:0007669"/>
    <property type="project" value="UniProtKB-SubCell"/>
</dbReference>
<dbReference type="SMART" id="SM00129">
    <property type="entry name" value="KISc"/>
    <property type="match status" value="1"/>
</dbReference>
<dbReference type="PANTHER" id="PTHR47969">
    <property type="entry name" value="CHROMOSOME-ASSOCIATED KINESIN KIF4A-RELATED"/>
    <property type="match status" value="1"/>
</dbReference>
<dbReference type="GO" id="GO:0005875">
    <property type="term" value="C:microtubule associated complex"/>
    <property type="evidence" value="ECO:0007669"/>
    <property type="project" value="TreeGrafter"/>
</dbReference>
<evidence type="ECO:0000256" key="6">
    <source>
        <dbReference type="PROSITE-ProRule" id="PRU00283"/>
    </source>
</evidence>
<evidence type="ECO:0000256" key="4">
    <source>
        <dbReference type="ARBA" id="ARBA00022840"/>
    </source>
</evidence>
<evidence type="ECO:0000313" key="12">
    <source>
        <dbReference type="Proteomes" id="UP001219933"/>
    </source>
</evidence>
<evidence type="ECO:0000256" key="7">
    <source>
        <dbReference type="RuleBase" id="RU000394"/>
    </source>
</evidence>
<evidence type="ECO:0000256" key="8">
    <source>
        <dbReference type="SAM" id="Coils"/>
    </source>
</evidence>
<feature type="region of interest" description="Disordered" evidence="9">
    <location>
        <begin position="231"/>
        <end position="252"/>
    </location>
</feature>
<dbReference type="GO" id="GO:0005524">
    <property type="term" value="F:ATP binding"/>
    <property type="evidence" value="ECO:0007669"/>
    <property type="project" value="UniProtKB-UniRule"/>
</dbReference>
<dbReference type="GO" id="GO:0003777">
    <property type="term" value="F:microtubule motor activity"/>
    <property type="evidence" value="ECO:0007669"/>
    <property type="project" value="InterPro"/>
</dbReference>
<feature type="coiled-coil region" evidence="8">
    <location>
        <begin position="401"/>
        <end position="523"/>
    </location>
</feature>
<evidence type="ECO:0000259" key="10">
    <source>
        <dbReference type="PROSITE" id="PS50067"/>
    </source>
</evidence>
<gene>
    <name evidence="11" type="ORF">MCUN1_002217</name>
</gene>
<evidence type="ECO:0000256" key="5">
    <source>
        <dbReference type="ARBA" id="ARBA00023054"/>
    </source>
</evidence>
<feature type="binding site" evidence="6">
    <location>
        <begin position="97"/>
        <end position="104"/>
    </location>
    <ligand>
        <name>ATP</name>
        <dbReference type="ChEBI" id="CHEBI:30616"/>
    </ligand>
</feature>
<proteinExistence type="inferred from homology"/>
<accession>A0AAF0EZB7</accession>
<evidence type="ECO:0000256" key="1">
    <source>
        <dbReference type="ARBA" id="ARBA00004496"/>
    </source>
</evidence>
<comment type="subcellular location">
    <subcellularLocation>
        <location evidence="1">Cytoplasm</location>
    </subcellularLocation>
</comment>
<protein>
    <recommendedName>
        <fullName evidence="7">Kinesin-like protein</fullName>
    </recommendedName>
</protein>
<evidence type="ECO:0000256" key="2">
    <source>
        <dbReference type="ARBA" id="ARBA00022490"/>
    </source>
</evidence>
<feature type="compositionally biased region" description="Basic and acidic residues" evidence="9">
    <location>
        <begin position="21"/>
        <end position="30"/>
    </location>
</feature>